<evidence type="ECO:0000256" key="6">
    <source>
        <dbReference type="ARBA" id="ARBA00022989"/>
    </source>
</evidence>
<dbReference type="GO" id="GO:0022857">
    <property type="term" value="F:transmembrane transporter activity"/>
    <property type="evidence" value="ECO:0007669"/>
    <property type="project" value="InterPro"/>
</dbReference>
<comment type="caution">
    <text evidence="12">The sequence shown here is derived from an EMBL/GenBank/DDBJ whole genome shotgun (WGS) entry which is preliminary data.</text>
</comment>
<dbReference type="GO" id="GO:0006865">
    <property type="term" value="P:amino acid transport"/>
    <property type="evidence" value="ECO:0007669"/>
    <property type="project" value="UniProtKB-KW"/>
</dbReference>
<feature type="transmembrane region" description="Helical" evidence="10">
    <location>
        <begin position="302"/>
        <end position="324"/>
    </location>
</feature>
<feature type="signal peptide" evidence="11">
    <location>
        <begin position="1"/>
        <end position="42"/>
    </location>
</feature>
<protein>
    <submittedName>
        <fullName evidence="12">Branched-chain amino acid ABC transporter permease</fullName>
    </submittedName>
</protein>
<feature type="transmembrane region" description="Helical" evidence="10">
    <location>
        <begin position="212"/>
        <end position="233"/>
    </location>
</feature>
<proteinExistence type="inferred from homology"/>
<gene>
    <name evidence="12" type="ORF">BBIA_0178</name>
</gene>
<dbReference type="SUPFAM" id="SSF49452">
    <property type="entry name" value="Starch-binding domain-like"/>
    <property type="match status" value="1"/>
</dbReference>
<evidence type="ECO:0000313" key="13">
    <source>
        <dbReference type="Proteomes" id="UP000029108"/>
    </source>
</evidence>
<keyword evidence="6 10" id="KW-1133">Transmembrane helix</keyword>
<dbReference type="InterPro" id="IPR001851">
    <property type="entry name" value="ABC_transp_permease"/>
</dbReference>
<dbReference type="PANTHER" id="PTHR11795">
    <property type="entry name" value="BRANCHED-CHAIN AMINO ACID TRANSPORT SYSTEM PERMEASE PROTEIN LIVH"/>
    <property type="match status" value="1"/>
</dbReference>
<feature type="transmembrane region" description="Helical" evidence="10">
    <location>
        <begin position="260"/>
        <end position="282"/>
    </location>
</feature>
<dbReference type="STRING" id="1437608.GCA_000771645_02034"/>
<feature type="transmembrane region" description="Helical" evidence="10">
    <location>
        <begin position="428"/>
        <end position="456"/>
    </location>
</feature>
<comment type="similarity">
    <text evidence="8">Belongs to the binding-protein-dependent transport system permease family. LivHM subfamily.</text>
</comment>
<keyword evidence="7 10" id="KW-0472">Membrane</keyword>
<dbReference type="InterPro" id="IPR052157">
    <property type="entry name" value="BCAA_transport_permease"/>
</dbReference>
<evidence type="ECO:0000256" key="8">
    <source>
        <dbReference type="ARBA" id="ARBA00037998"/>
    </source>
</evidence>
<feature type="transmembrane region" description="Helical" evidence="10">
    <location>
        <begin position="468"/>
        <end position="484"/>
    </location>
</feature>
<feature type="region of interest" description="Disordered" evidence="9">
    <location>
        <begin position="139"/>
        <end position="191"/>
    </location>
</feature>
<dbReference type="GO" id="GO:0005886">
    <property type="term" value="C:plasma membrane"/>
    <property type="evidence" value="ECO:0007669"/>
    <property type="project" value="UniProtKB-SubCell"/>
</dbReference>
<feature type="transmembrane region" description="Helical" evidence="10">
    <location>
        <begin position="344"/>
        <end position="365"/>
    </location>
</feature>
<dbReference type="EMBL" id="JGYN01000030">
    <property type="protein sequence ID" value="KFI48045.1"/>
    <property type="molecule type" value="Genomic_DNA"/>
</dbReference>
<keyword evidence="5" id="KW-0029">Amino-acid transport</keyword>
<dbReference type="Gene3D" id="2.60.40.1120">
    <property type="entry name" value="Carboxypeptidase-like, regulatory domain"/>
    <property type="match status" value="1"/>
</dbReference>
<dbReference type="GO" id="GO:0030246">
    <property type="term" value="F:carbohydrate binding"/>
    <property type="evidence" value="ECO:0007669"/>
    <property type="project" value="InterPro"/>
</dbReference>
<keyword evidence="11" id="KW-0732">Signal</keyword>
<dbReference type="InterPro" id="IPR013784">
    <property type="entry name" value="Carb-bd-like_fold"/>
</dbReference>
<dbReference type="RefSeq" id="WP_033492640.1">
    <property type="nucleotide sequence ID" value="NZ_JDUU01000004.1"/>
</dbReference>
<evidence type="ECO:0000256" key="5">
    <source>
        <dbReference type="ARBA" id="ARBA00022970"/>
    </source>
</evidence>
<reference evidence="12 13" key="1">
    <citation type="submission" date="2014-03" db="EMBL/GenBank/DDBJ databases">
        <title>Genomics of Bifidobacteria.</title>
        <authorList>
            <person name="Ventura M."/>
            <person name="Milani C."/>
            <person name="Lugli G.A."/>
        </authorList>
    </citation>
    <scope>NUCLEOTIDE SEQUENCE [LARGE SCALE GENOMIC DNA]</scope>
    <source>
        <strain evidence="12 13">DSM 23969</strain>
    </source>
</reference>
<evidence type="ECO:0000256" key="10">
    <source>
        <dbReference type="SAM" id="Phobius"/>
    </source>
</evidence>
<evidence type="ECO:0000256" key="4">
    <source>
        <dbReference type="ARBA" id="ARBA00022692"/>
    </source>
</evidence>
<dbReference type="CDD" id="cd06582">
    <property type="entry name" value="TM_PBP1_LivH_like"/>
    <property type="match status" value="1"/>
</dbReference>
<keyword evidence="2" id="KW-0813">Transport</keyword>
<accession>A0A086ZNE5</accession>
<dbReference type="Proteomes" id="UP000029108">
    <property type="component" value="Unassembled WGS sequence"/>
</dbReference>
<sequence length="496" mass="51070">MTAATIRCRRHRSVLPPLTALAAALIAILMTLTISQPTPAIAAESVATCNPTAQNGCVNGILQDASKKPIAGVTVTLSGAESATTQTDANGKWAFSVTADGTYTVTIDESVAKKHGLGTNTADVEIVKNSFDKQRGVVRFDQSAGSAGGSSDSSNGSSGTSDGSSSGDDGGTAGTNGSSGERGSSSAHDTADATDKLSATLANIGARFWQQLYSGVIFGLMLGLMSVGMNLVYGTTRLSSFSHGEQVTLGGLMAYVGTQLLHWPLVISAVFAVAVGALTGWIQNELVWAPLRRKHVGPMQQMIVTIGLSMALQYLFQFFFGGDIKGITKSVPDSFALGPITTDAPTLISAGLAIVVIIGITLFLYKTRLGRATRAVSDNAALAAASGINVEQVVRIVWILSCAMAALSGVLLGIYLNGISWNTGATLLLLMFAAVTLGGLGTANGALVGSLVIGIVADMSSLIIPNDMRYASALAILIIVLLVRPQGIFGKAQRVG</sequence>
<evidence type="ECO:0000256" key="9">
    <source>
        <dbReference type="SAM" id="MobiDB-lite"/>
    </source>
</evidence>
<feature type="transmembrane region" description="Helical" evidence="10">
    <location>
        <begin position="396"/>
        <end position="416"/>
    </location>
</feature>
<evidence type="ECO:0000256" key="1">
    <source>
        <dbReference type="ARBA" id="ARBA00004651"/>
    </source>
</evidence>
<feature type="compositionally biased region" description="Low complexity" evidence="9">
    <location>
        <begin position="143"/>
        <end position="167"/>
    </location>
</feature>
<evidence type="ECO:0000256" key="11">
    <source>
        <dbReference type="SAM" id="SignalP"/>
    </source>
</evidence>
<evidence type="ECO:0000256" key="3">
    <source>
        <dbReference type="ARBA" id="ARBA00022475"/>
    </source>
</evidence>
<comment type="subcellular location">
    <subcellularLocation>
        <location evidence="1">Cell membrane</location>
        <topology evidence="1">Multi-pass membrane protein</topology>
    </subcellularLocation>
</comment>
<dbReference type="eggNOG" id="COG0559">
    <property type="taxonomic scope" value="Bacteria"/>
</dbReference>
<dbReference type="AlphaFoldDB" id="A0A086ZNE5"/>
<keyword evidence="3" id="KW-1003">Cell membrane</keyword>
<dbReference type="Pfam" id="PF02653">
    <property type="entry name" value="BPD_transp_2"/>
    <property type="match status" value="1"/>
</dbReference>
<evidence type="ECO:0000313" key="12">
    <source>
        <dbReference type="EMBL" id="KFI48045.1"/>
    </source>
</evidence>
<name>A0A086ZNE5_9BIFI</name>
<dbReference type="OrthoDB" id="9807115at2"/>
<organism evidence="12 13">
    <name type="scientific">Bifidobacterium biavatii DSM 23969</name>
    <dbReference type="NCBI Taxonomy" id="1437608"/>
    <lineage>
        <taxon>Bacteria</taxon>
        <taxon>Bacillati</taxon>
        <taxon>Actinomycetota</taxon>
        <taxon>Actinomycetes</taxon>
        <taxon>Bifidobacteriales</taxon>
        <taxon>Bifidobacteriaceae</taxon>
        <taxon>Bifidobacterium</taxon>
    </lineage>
</organism>
<keyword evidence="4 10" id="KW-0812">Transmembrane</keyword>
<evidence type="ECO:0000256" key="7">
    <source>
        <dbReference type="ARBA" id="ARBA00023136"/>
    </source>
</evidence>
<feature type="chain" id="PRO_5001818097" evidence="11">
    <location>
        <begin position="43"/>
        <end position="496"/>
    </location>
</feature>
<evidence type="ECO:0000256" key="2">
    <source>
        <dbReference type="ARBA" id="ARBA00022448"/>
    </source>
</evidence>
<dbReference type="Pfam" id="PF13620">
    <property type="entry name" value="CarboxypepD_reg"/>
    <property type="match status" value="1"/>
</dbReference>
<keyword evidence="13" id="KW-1185">Reference proteome</keyword>
<dbReference type="PANTHER" id="PTHR11795:SF445">
    <property type="entry name" value="AMINO ACID ABC TRANSPORTER PERMEASE PROTEIN"/>
    <property type="match status" value="1"/>
</dbReference>